<keyword evidence="2" id="KW-0238">DNA-binding</keyword>
<dbReference type="GO" id="GO:0003677">
    <property type="term" value="F:DNA binding"/>
    <property type="evidence" value="ECO:0007669"/>
    <property type="project" value="UniProtKB-KW"/>
</dbReference>
<dbReference type="PANTHER" id="PTHR42756:SF1">
    <property type="entry name" value="TRANSCRIPTIONAL REPRESSOR OF EMRAB OPERON"/>
    <property type="match status" value="1"/>
</dbReference>
<evidence type="ECO:0000259" key="4">
    <source>
        <dbReference type="PROSITE" id="PS50995"/>
    </source>
</evidence>
<dbReference type="InterPro" id="IPR036388">
    <property type="entry name" value="WH-like_DNA-bd_sf"/>
</dbReference>
<evidence type="ECO:0000256" key="2">
    <source>
        <dbReference type="ARBA" id="ARBA00023125"/>
    </source>
</evidence>
<protein>
    <recommendedName>
        <fullName evidence="4">HTH marR-type domain-containing protein</fullName>
    </recommendedName>
</protein>
<comment type="caution">
    <text evidence="5">The sequence shown here is derived from an EMBL/GenBank/DDBJ whole genome shotgun (WGS) entry which is preliminary data.</text>
</comment>
<evidence type="ECO:0000313" key="5">
    <source>
        <dbReference type="EMBL" id="KIC96013.1"/>
    </source>
</evidence>
<dbReference type="PRINTS" id="PR00598">
    <property type="entry name" value="HTHMARR"/>
</dbReference>
<dbReference type="AlphaFoldDB" id="A0A0C1LL08"/>
<keyword evidence="1" id="KW-0805">Transcription regulation</keyword>
<dbReference type="Gene3D" id="1.10.10.10">
    <property type="entry name" value="Winged helix-like DNA-binding domain superfamily/Winged helix DNA-binding domain"/>
    <property type="match status" value="1"/>
</dbReference>
<reference evidence="5 6" key="1">
    <citation type="submission" date="2014-11" db="EMBL/GenBank/DDBJ databases">
        <title>Genome sequence of Flavihumibacter solisilvae 3-3.</title>
        <authorList>
            <person name="Zhou G."/>
            <person name="Li M."/>
            <person name="Wang G."/>
        </authorList>
    </citation>
    <scope>NUCLEOTIDE SEQUENCE [LARGE SCALE GENOMIC DNA]</scope>
    <source>
        <strain evidence="5 6">3-3</strain>
    </source>
</reference>
<keyword evidence="6" id="KW-1185">Reference proteome</keyword>
<dbReference type="SUPFAM" id="SSF46785">
    <property type="entry name" value="Winged helix' DNA-binding domain"/>
    <property type="match status" value="1"/>
</dbReference>
<organism evidence="5 6">
    <name type="scientific">Flavihumibacter solisilvae</name>
    <dbReference type="NCBI Taxonomy" id="1349421"/>
    <lineage>
        <taxon>Bacteria</taxon>
        <taxon>Pseudomonadati</taxon>
        <taxon>Bacteroidota</taxon>
        <taxon>Chitinophagia</taxon>
        <taxon>Chitinophagales</taxon>
        <taxon>Chitinophagaceae</taxon>
        <taxon>Flavihumibacter</taxon>
    </lineage>
</organism>
<proteinExistence type="predicted"/>
<keyword evidence="3" id="KW-0804">Transcription</keyword>
<dbReference type="EMBL" id="JSVC01000002">
    <property type="protein sequence ID" value="KIC96013.1"/>
    <property type="molecule type" value="Genomic_DNA"/>
</dbReference>
<sequence>MSNKTAVQSRLSDVIFYSIDKAIRSYRQYAQKQIRENGFDITIDQWLVLQALVENPGIKQQDLAEMVFKDNASVTRIIDLLVTNGFLERTVHATDRRKTNLTITNKAVNMLESMKPVIAANRRIALKEVSAADIQTVKRVLEQIAENCKR</sequence>
<evidence type="ECO:0000256" key="3">
    <source>
        <dbReference type="ARBA" id="ARBA00023163"/>
    </source>
</evidence>
<dbReference type="InterPro" id="IPR023187">
    <property type="entry name" value="Tscrpt_reg_MarR-type_CS"/>
</dbReference>
<gene>
    <name evidence="5" type="ORF">OI18_02145</name>
</gene>
<dbReference type="Proteomes" id="UP000031408">
    <property type="component" value="Unassembled WGS sequence"/>
</dbReference>
<feature type="domain" description="HTH marR-type" evidence="4">
    <location>
        <begin position="12"/>
        <end position="146"/>
    </location>
</feature>
<dbReference type="InterPro" id="IPR000835">
    <property type="entry name" value="HTH_MarR-typ"/>
</dbReference>
<dbReference type="PROSITE" id="PS01117">
    <property type="entry name" value="HTH_MARR_1"/>
    <property type="match status" value="1"/>
</dbReference>
<dbReference type="InterPro" id="IPR036390">
    <property type="entry name" value="WH_DNA-bd_sf"/>
</dbReference>
<dbReference type="Pfam" id="PF01047">
    <property type="entry name" value="MarR"/>
    <property type="match status" value="1"/>
</dbReference>
<evidence type="ECO:0000313" key="6">
    <source>
        <dbReference type="Proteomes" id="UP000031408"/>
    </source>
</evidence>
<dbReference type="STRING" id="1349421.OI18_02145"/>
<dbReference type="OrthoDB" id="5327581at2"/>
<dbReference type="PROSITE" id="PS50995">
    <property type="entry name" value="HTH_MARR_2"/>
    <property type="match status" value="1"/>
</dbReference>
<dbReference type="SMART" id="SM00347">
    <property type="entry name" value="HTH_MARR"/>
    <property type="match status" value="1"/>
</dbReference>
<dbReference type="PANTHER" id="PTHR42756">
    <property type="entry name" value="TRANSCRIPTIONAL REGULATOR, MARR"/>
    <property type="match status" value="1"/>
</dbReference>
<dbReference type="GO" id="GO:0003700">
    <property type="term" value="F:DNA-binding transcription factor activity"/>
    <property type="evidence" value="ECO:0007669"/>
    <property type="project" value="InterPro"/>
</dbReference>
<evidence type="ECO:0000256" key="1">
    <source>
        <dbReference type="ARBA" id="ARBA00023015"/>
    </source>
</evidence>
<accession>A0A0C1LL08</accession>
<dbReference type="RefSeq" id="WP_039136750.1">
    <property type="nucleotide sequence ID" value="NZ_JSVC01000002.1"/>
</dbReference>
<name>A0A0C1LL08_9BACT</name>